<accession>A0ABU3CD42</accession>
<comment type="caution">
    <text evidence="2">The sequence shown here is derived from an EMBL/GenBank/DDBJ whole genome shotgun (WGS) entry which is preliminary data.</text>
</comment>
<dbReference type="Proteomes" id="UP001262889">
    <property type="component" value="Unassembled WGS sequence"/>
</dbReference>
<organism evidence="2 3">
    <name type="scientific">Autumnicola tepida</name>
    <dbReference type="NCBI Taxonomy" id="3075595"/>
    <lineage>
        <taxon>Bacteria</taxon>
        <taxon>Pseudomonadati</taxon>
        <taxon>Bacteroidota</taxon>
        <taxon>Flavobacteriia</taxon>
        <taxon>Flavobacteriales</taxon>
        <taxon>Flavobacteriaceae</taxon>
        <taxon>Autumnicola</taxon>
    </lineage>
</organism>
<evidence type="ECO:0000313" key="2">
    <source>
        <dbReference type="EMBL" id="MDT0644267.1"/>
    </source>
</evidence>
<gene>
    <name evidence="2" type="ORF">RM553_15625</name>
</gene>
<keyword evidence="3" id="KW-1185">Reference proteome</keyword>
<proteinExistence type="predicted"/>
<dbReference type="RefSeq" id="WP_311535884.1">
    <property type="nucleotide sequence ID" value="NZ_JAVRHQ010000023.1"/>
</dbReference>
<reference evidence="2 3" key="1">
    <citation type="submission" date="2023-09" db="EMBL/GenBank/DDBJ databases">
        <authorList>
            <person name="Rey-Velasco X."/>
        </authorList>
    </citation>
    <scope>NUCLEOTIDE SEQUENCE [LARGE SCALE GENOMIC DNA]</scope>
    <source>
        <strain evidence="2 3">F363</strain>
    </source>
</reference>
<protein>
    <submittedName>
        <fullName evidence="2">Uncharacterized protein</fullName>
    </submittedName>
</protein>
<evidence type="ECO:0000256" key="1">
    <source>
        <dbReference type="SAM" id="SignalP"/>
    </source>
</evidence>
<dbReference type="PROSITE" id="PS51257">
    <property type="entry name" value="PROKAR_LIPOPROTEIN"/>
    <property type="match status" value="1"/>
</dbReference>
<feature type="chain" id="PRO_5046904641" evidence="1">
    <location>
        <begin position="23"/>
        <end position="517"/>
    </location>
</feature>
<evidence type="ECO:0000313" key="3">
    <source>
        <dbReference type="Proteomes" id="UP001262889"/>
    </source>
</evidence>
<feature type="signal peptide" evidence="1">
    <location>
        <begin position="1"/>
        <end position="22"/>
    </location>
</feature>
<name>A0ABU3CD42_9FLAO</name>
<dbReference type="EMBL" id="JAVRHQ010000023">
    <property type="protein sequence ID" value="MDT0644267.1"/>
    <property type="molecule type" value="Genomic_DNA"/>
</dbReference>
<sequence>MKGFKLLIAFIAAITMLFTSCSKEETNSPLDDGETATLSFGATLNNLLNNRSQTKQHFSDLPECSDAAPATVMVVLSQGGVEMDPVILDVLSDDLDDDGIMDYYTDYSEDLELTPGSYELEEFIVYDASDNIIWIAPIDADDSGEFEGYVMDPLPMTIELGPGVKKYVDVEVLCYDSRMVNQYGYLFFDIISKELYDLCFFVNYCTENGRHYTANYSLDLWYVGDDNNIALYEDSELSEEMLGVNQYGDYYADPMCLVIPAPSFGEASGDDYLYYEITILDWEGNYGDVEDGAITKSGYLSWDDVEGMFDADNSDYTDYWHVFVGCGQDDDGGNGNGNGGNDCDATDPNEDCDDDGISNECDPDAANWAQWDCDNDGVPNGEDDCEGTAEGVDVDENGCPVEEEEGCLGDPATGCVTATFSGTVNSNIPVPLLYDGDEIGTMTFTIEEDGDLSVGVVFLVAGGWAMDGLEVTVNENTPVCFDTSLQTVSYLEIVDGNFSYSLDIDLEANICGIAPPQ</sequence>
<keyword evidence="1" id="KW-0732">Signal</keyword>